<evidence type="ECO:0000256" key="1">
    <source>
        <dbReference type="ARBA" id="ARBA00023054"/>
    </source>
</evidence>
<proteinExistence type="predicted"/>
<feature type="region of interest" description="Disordered" evidence="2">
    <location>
        <begin position="634"/>
        <end position="800"/>
    </location>
</feature>
<dbReference type="PROSITE" id="PS50222">
    <property type="entry name" value="EF_HAND_2"/>
    <property type="match status" value="1"/>
</dbReference>
<feature type="compositionally biased region" description="Basic and acidic residues" evidence="2">
    <location>
        <begin position="655"/>
        <end position="800"/>
    </location>
</feature>
<feature type="compositionally biased region" description="Basic and acidic residues" evidence="2">
    <location>
        <begin position="347"/>
        <end position="372"/>
    </location>
</feature>
<dbReference type="SMART" id="SM01122">
    <property type="entry name" value="DBC1"/>
    <property type="match status" value="1"/>
</dbReference>
<organism evidence="4 5">
    <name type="scientific">Adiantum capillus-veneris</name>
    <name type="common">Maidenhair fern</name>
    <dbReference type="NCBI Taxonomy" id="13818"/>
    <lineage>
        <taxon>Eukaryota</taxon>
        <taxon>Viridiplantae</taxon>
        <taxon>Streptophyta</taxon>
        <taxon>Embryophyta</taxon>
        <taxon>Tracheophyta</taxon>
        <taxon>Polypodiopsida</taxon>
        <taxon>Polypodiidae</taxon>
        <taxon>Polypodiales</taxon>
        <taxon>Pteridineae</taxon>
        <taxon>Pteridaceae</taxon>
        <taxon>Vittarioideae</taxon>
        <taxon>Adiantum</taxon>
    </lineage>
</organism>
<dbReference type="SUPFAM" id="SSF47473">
    <property type="entry name" value="EF-hand"/>
    <property type="match status" value="1"/>
</dbReference>
<sequence length="1062" mass="119072">MEHWNYGSRASQQQGHSQAGQLGYPPGSFGGQQGAASVATPYSAQLFPQPSFGQAFGQQILGSGGKSGGADDFQGGAIGSSGLTGGNMSGLYGLDSKFPSSGFGSVGASPAAFNQKADQLGALGQYSKSQSQFLAADGHSDALKRYSESQLLQSALRQGAALEAGVRSQSEYLSGSRSSAITAAGGGAYGSGRELLGSTYGVTRSEAEAALLGSQVGLAARGGVGVLPFQSQAADSLGSLAGARGLLGAMYPPGAGYSSLDLASARSGISGMSDLAGIGGTRYDDRLDDRVALRFDYDRRDDDRRIRERSLERDRDRGRERERERSWERERERERLRERERARERERLRDRERAREREREREREQRRRERTPPRILPPPRRDEKAGKKFSPPPARSPIKPRKREYVCKVEPFSLVEKERDLLSLIRRYPRLYVAADFAKVVTCWKEEGLEIALNQPVSFEVDAVDAEEENDTKDAAVNCTEDADALKEGIVWSVKVMLMSGASGESVKDLLADCSNEEKPIHMHNLLRFVVFRKEHSALMAVGGVWDKTLDGGDPATGESALIRTAIRCTKDATQLDLTAVSSWKRIMEVHYDRVRDSSSTYKEVTVFLIPDLSGCLPTLDSWKLQWKQRREARLQREASEKQDKDGKSSGSPKDNQKKEKVEKVQDKDAEEKDSKKEEKSGRDAKKDDKKEKEAKEDKKDVKKEEKKEELLKKEEKREKDIKKDDKKDKDVKKEDKKEKHEEKKEKDAKKEDKKQKDRKVKEEKKDKDEKRDEEKKAEKKDDKDVKGAKGRGSDKKGKVLLEVEAPEVPGFFITSCTKAGKARAMTISLDGLLDYDERDKEESTFELSLFGEIFQEMLQYRYGSRVLEALESLHRSCLGRKKEDKKRGRHEKDAKSTTNKKSKFSDSATPGSNTEAVADKVSSEDAEVDKKDDPKPVKDIDAAMQEASLINFDELEEELQETPEVRDADVTDEDKPTQEANESKKSARNVIVNEKLLKAFRYFDKNRLNFLKAEDVRRLVHILGRCLTRRWVKDLSSTALSESRAKDDCIYYKKLAEKEVV</sequence>
<dbReference type="EMBL" id="JABFUD020000012">
    <property type="protein sequence ID" value="KAI5072001.1"/>
    <property type="molecule type" value="Genomic_DNA"/>
</dbReference>
<dbReference type="GO" id="GO:0005634">
    <property type="term" value="C:nucleus"/>
    <property type="evidence" value="ECO:0007669"/>
    <property type="project" value="TreeGrafter"/>
</dbReference>
<dbReference type="Pfam" id="PF14443">
    <property type="entry name" value="DBC1"/>
    <property type="match status" value="1"/>
</dbReference>
<dbReference type="Pfam" id="PF19256">
    <property type="entry name" value="LAIKA"/>
    <property type="match status" value="1"/>
</dbReference>
<name>A0A9D4UQT4_ADICA</name>
<feature type="compositionally biased region" description="Basic and acidic residues" evidence="2">
    <location>
        <begin position="881"/>
        <end position="896"/>
    </location>
</feature>
<dbReference type="GO" id="GO:0006355">
    <property type="term" value="P:regulation of DNA-templated transcription"/>
    <property type="evidence" value="ECO:0007669"/>
    <property type="project" value="InterPro"/>
</dbReference>
<dbReference type="InterPro" id="IPR011992">
    <property type="entry name" value="EF-hand-dom_pair"/>
</dbReference>
<dbReference type="OrthoDB" id="21006at2759"/>
<dbReference type="AlphaFoldDB" id="A0A9D4UQT4"/>
<dbReference type="PANTHER" id="PTHR14304">
    <property type="entry name" value="CELL DIVISION CYCLE AND APOPTOSIS REGULATOR PROTEIN"/>
    <property type="match status" value="1"/>
</dbReference>
<feature type="region of interest" description="Disordered" evidence="2">
    <location>
        <begin position="347"/>
        <end position="399"/>
    </location>
</feature>
<reference evidence="4" key="1">
    <citation type="submission" date="2021-01" db="EMBL/GenBank/DDBJ databases">
        <title>Adiantum capillus-veneris genome.</title>
        <authorList>
            <person name="Fang Y."/>
            <person name="Liao Q."/>
        </authorList>
    </citation>
    <scope>NUCLEOTIDE SEQUENCE</scope>
    <source>
        <strain evidence="4">H3</strain>
        <tissue evidence="4">Leaf</tissue>
    </source>
</reference>
<feature type="compositionally biased region" description="Basic and acidic residues" evidence="2">
    <location>
        <begin position="634"/>
        <end position="648"/>
    </location>
</feature>
<dbReference type="PANTHER" id="PTHR14304:SF11">
    <property type="entry name" value="SAP DOMAIN-CONTAINING PROTEIN"/>
    <property type="match status" value="1"/>
</dbReference>
<gene>
    <name evidence="4" type="ORF">GOP47_0012107</name>
</gene>
<feature type="region of interest" description="Disordered" evidence="2">
    <location>
        <begin position="1"/>
        <end position="35"/>
    </location>
</feature>
<feature type="compositionally biased region" description="Polar residues" evidence="2">
    <location>
        <begin position="906"/>
        <end position="916"/>
    </location>
</feature>
<evidence type="ECO:0000259" key="3">
    <source>
        <dbReference type="PROSITE" id="PS50222"/>
    </source>
</evidence>
<comment type="caution">
    <text evidence="4">The sequence shown here is derived from an EMBL/GenBank/DDBJ whole genome shotgun (WGS) entry which is preliminary data.</text>
</comment>
<feature type="compositionally biased region" description="Basic and acidic residues" evidence="2">
    <location>
        <begin position="964"/>
        <end position="986"/>
    </location>
</feature>
<keyword evidence="5" id="KW-1185">Reference proteome</keyword>
<keyword evidence="1" id="KW-0175">Coiled coil</keyword>
<evidence type="ECO:0000256" key="2">
    <source>
        <dbReference type="SAM" id="MobiDB-lite"/>
    </source>
</evidence>
<dbReference type="InterPro" id="IPR025954">
    <property type="entry name" value="DBC1/CARP1_inactive_NUDIX"/>
</dbReference>
<feature type="domain" description="EF-hand" evidence="3">
    <location>
        <begin position="992"/>
        <end position="1027"/>
    </location>
</feature>
<feature type="region of interest" description="Disordered" evidence="2">
    <location>
        <begin position="961"/>
        <end position="986"/>
    </location>
</feature>
<evidence type="ECO:0000313" key="4">
    <source>
        <dbReference type="EMBL" id="KAI5072001.1"/>
    </source>
</evidence>
<protein>
    <recommendedName>
        <fullName evidence="3">EF-hand domain-containing protein</fullName>
    </recommendedName>
</protein>
<dbReference type="Proteomes" id="UP000886520">
    <property type="component" value="Chromosome 12"/>
</dbReference>
<dbReference type="InterPro" id="IPR025224">
    <property type="entry name" value="CCAR1/CCAR2"/>
</dbReference>
<feature type="compositionally biased region" description="Basic and acidic residues" evidence="2">
    <location>
        <begin position="918"/>
        <end position="938"/>
    </location>
</feature>
<evidence type="ECO:0000313" key="5">
    <source>
        <dbReference type="Proteomes" id="UP000886520"/>
    </source>
</evidence>
<dbReference type="GO" id="GO:0005509">
    <property type="term" value="F:calcium ion binding"/>
    <property type="evidence" value="ECO:0007669"/>
    <property type="project" value="InterPro"/>
</dbReference>
<feature type="region of interest" description="Disordered" evidence="2">
    <location>
        <begin position="881"/>
        <end position="938"/>
    </location>
</feature>
<dbReference type="InterPro" id="IPR045353">
    <property type="entry name" value="LAIKA"/>
</dbReference>
<accession>A0A9D4UQT4</accession>
<dbReference type="InterPro" id="IPR002048">
    <property type="entry name" value="EF_hand_dom"/>
</dbReference>
<feature type="compositionally biased region" description="Low complexity" evidence="2">
    <location>
        <begin position="7"/>
        <end position="21"/>
    </location>
</feature>